<organism evidence="1 2">
    <name type="scientific">Portunus trituberculatus</name>
    <name type="common">Swimming crab</name>
    <name type="synonym">Neptunus trituberculatus</name>
    <dbReference type="NCBI Taxonomy" id="210409"/>
    <lineage>
        <taxon>Eukaryota</taxon>
        <taxon>Metazoa</taxon>
        <taxon>Ecdysozoa</taxon>
        <taxon>Arthropoda</taxon>
        <taxon>Crustacea</taxon>
        <taxon>Multicrustacea</taxon>
        <taxon>Malacostraca</taxon>
        <taxon>Eumalacostraca</taxon>
        <taxon>Eucarida</taxon>
        <taxon>Decapoda</taxon>
        <taxon>Pleocyemata</taxon>
        <taxon>Brachyura</taxon>
        <taxon>Eubrachyura</taxon>
        <taxon>Portunoidea</taxon>
        <taxon>Portunidae</taxon>
        <taxon>Portuninae</taxon>
        <taxon>Portunus</taxon>
    </lineage>
</organism>
<sequence length="75" mass="8048">MYVSRTLLLPVTPRLEAPVNTQTAENSLDSPRTGLSSAALVSPSTCFPAPSTSLPPVLVRLVFLWPLLALEGNSW</sequence>
<keyword evidence="2" id="KW-1185">Reference proteome</keyword>
<comment type="caution">
    <text evidence="1">The sequence shown here is derived from an EMBL/GenBank/DDBJ whole genome shotgun (WGS) entry which is preliminary data.</text>
</comment>
<evidence type="ECO:0000313" key="1">
    <source>
        <dbReference type="EMBL" id="MPC95252.1"/>
    </source>
</evidence>
<proteinExistence type="predicted"/>
<protein>
    <submittedName>
        <fullName evidence="1">Uncharacterized protein</fullName>
    </submittedName>
</protein>
<dbReference type="Proteomes" id="UP000324222">
    <property type="component" value="Unassembled WGS sequence"/>
</dbReference>
<dbReference type="AlphaFoldDB" id="A0A5B7JGM4"/>
<reference evidence="1 2" key="1">
    <citation type="submission" date="2019-05" db="EMBL/GenBank/DDBJ databases">
        <title>Another draft genome of Portunus trituberculatus and its Hox gene families provides insights of decapod evolution.</title>
        <authorList>
            <person name="Jeong J.-H."/>
            <person name="Song I."/>
            <person name="Kim S."/>
            <person name="Choi T."/>
            <person name="Kim D."/>
            <person name="Ryu S."/>
            <person name="Kim W."/>
        </authorList>
    </citation>
    <scope>NUCLEOTIDE SEQUENCE [LARGE SCALE GENOMIC DNA]</scope>
    <source>
        <tissue evidence="1">Muscle</tissue>
    </source>
</reference>
<accession>A0A5B7JGM4</accession>
<dbReference type="EMBL" id="VSRR010101513">
    <property type="protein sequence ID" value="MPC95252.1"/>
    <property type="molecule type" value="Genomic_DNA"/>
</dbReference>
<gene>
    <name evidence="1" type="ORF">E2C01_090453</name>
</gene>
<name>A0A5B7JGM4_PORTR</name>
<evidence type="ECO:0000313" key="2">
    <source>
        <dbReference type="Proteomes" id="UP000324222"/>
    </source>
</evidence>